<dbReference type="EMBL" id="LSRX01000194">
    <property type="protein sequence ID" value="OLQ05108.1"/>
    <property type="molecule type" value="Genomic_DNA"/>
</dbReference>
<name>A0A1Q9ECG8_SYMMI</name>
<comment type="caution">
    <text evidence="1">The sequence shown here is derived from an EMBL/GenBank/DDBJ whole genome shotgun (WGS) entry which is preliminary data.</text>
</comment>
<dbReference type="AlphaFoldDB" id="A0A1Q9ECG8"/>
<evidence type="ECO:0000313" key="2">
    <source>
        <dbReference type="Proteomes" id="UP000186817"/>
    </source>
</evidence>
<organism evidence="1 2">
    <name type="scientific">Symbiodinium microadriaticum</name>
    <name type="common">Dinoflagellate</name>
    <name type="synonym">Zooxanthella microadriatica</name>
    <dbReference type="NCBI Taxonomy" id="2951"/>
    <lineage>
        <taxon>Eukaryota</taxon>
        <taxon>Sar</taxon>
        <taxon>Alveolata</taxon>
        <taxon>Dinophyceae</taxon>
        <taxon>Suessiales</taxon>
        <taxon>Symbiodiniaceae</taxon>
        <taxon>Symbiodinium</taxon>
    </lineage>
</organism>
<proteinExistence type="predicted"/>
<keyword evidence="2" id="KW-1185">Reference proteome</keyword>
<reference evidence="1 2" key="1">
    <citation type="submission" date="2016-02" db="EMBL/GenBank/DDBJ databases">
        <title>Genome analysis of coral dinoflagellate symbionts highlights evolutionary adaptations to a symbiotic lifestyle.</title>
        <authorList>
            <person name="Aranda M."/>
            <person name="Li Y."/>
            <person name="Liew Y.J."/>
            <person name="Baumgarten S."/>
            <person name="Simakov O."/>
            <person name="Wilson M."/>
            <person name="Piel J."/>
            <person name="Ashoor H."/>
            <person name="Bougouffa S."/>
            <person name="Bajic V.B."/>
            <person name="Ryu T."/>
            <person name="Ravasi T."/>
            <person name="Bayer T."/>
            <person name="Micklem G."/>
            <person name="Kim H."/>
            <person name="Bhak J."/>
            <person name="Lajeunesse T.C."/>
            <person name="Voolstra C.R."/>
        </authorList>
    </citation>
    <scope>NUCLEOTIDE SEQUENCE [LARGE SCALE GENOMIC DNA]</scope>
    <source>
        <strain evidence="1 2">CCMP2467</strain>
    </source>
</reference>
<dbReference type="Proteomes" id="UP000186817">
    <property type="component" value="Unassembled WGS sequence"/>
</dbReference>
<dbReference type="OrthoDB" id="428184at2759"/>
<evidence type="ECO:0000313" key="1">
    <source>
        <dbReference type="EMBL" id="OLQ05108.1"/>
    </source>
</evidence>
<gene>
    <name evidence="1" type="ORF">AK812_SmicGene11750</name>
</gene>
<accession>A0A1Q9ECG8</accession>
<protein>
    <submittedName>
        <fullName evidence="1">Uncharacterized protein</fullName>
    </submittedName>
</protein>
<sequence length="371" mass="42245">MQRVVWPVGWGAAVGDHGSLGHREGRDLTEAFKLVESYETCKRIQHTMDWVGWIFVHWTHIGEVGLGICKQELTETGFVRIHGHLRVQQLADRANAILEKQAKGSQIGSVDADVIVPLMFWLGLTKSRTAAMETLRMGFGQLQIENGTLLVLGDHVEVQMRLVEGLRHLVRRDSTEHMCEYLAGNSFQRPRAWFNSMRADPMGWVDITQVQNLFARMEVTSDRQTLFRFLSYIMENPCPSIAADHREAAAIESKKFSFNGFLSLICRCTTSWVLHRVLVMLMAESSGALATDLDIANRWIELQRRIMISLLVNHRFWGRESRQVLSALQPPMISTAMVEELQELSQEQWNALFQRVRAQGLASVLPQYDGV</sequence>